<proteinExistence type="predicted"/>
<protein>
    <submittedName>
        <fullName evidence="2">DUF2730 domain-containing protein</fullName>
    </submittedName>
</protein>
<gene>
    <name evidence="2" type="ORF">AL538_27205</name>
</gene>
<evidence type="ECO:0000256" key="1">
    <source>
        <dbReference type="SAM" id="Phobius"/>
    </source>
</evidence>
<organism evidence="2 3">
    <name type="scientific">Vibrio harveyi</name>
    <name type="common">Beneckea harveyi</name>
    <dbReference type="NCBI Taxonomy" id="669"/>
    <lineage>
        <taxon>Bacteria</taxon>
        <taxon>Pseudomonadati</taxon>
        <taxon>Pseudomonadota</taxon>
        <taxon>Gammaproteobacteria</taxon>
        <taxon>Vibrionales</taxon>
        <taxon>Vibrionaceae</taxon>
        <taxon>Vibrio</taxon>
    </lineage>
</organism>
<dbReference type="EMBL" id="CP014039">
    <property type="protein sequence ID" value="AMG01341.1"/>
    <property type="molecule type" value="Genomic_DNA"/>
</dbReference>
<keyword evidence="3" id="KW-1185">Reference proteome</keyword>
<keyword evidence="1" id="KW-1133">Transmembrane helix</keyword>
<dbReference type="RefSeq" id="WP_061066647.1">
    <property type="nucleotide sequence ID" value="NZ_CP014039.2"/>
</dbReference>
<feature type="transmembrane region" description="Helical" evidence="1">
    <location>
        <begin position="7"/>
        <end position="26"/>
    </location>
</feature>
<evidence type="ECO:0000313" key="2">
    <source>
        <dbReference type="EMBL" id="AMG01341.1"/>
    </source>
</evidence>
<keyword evidence="1" id="KW-0472">Membrane</keyword>
<dbReference type="InterPro" id="IPR020269">
    <property type="entry name" value="Phage_Mu_Releasin"/>
</dbReference>
<name>A0ABM5Y6K7_VIBHA</name>
<dbReference type="Pfam" id="PF10805">
    <property type="entry name" value="DUF2730"/>
    <property type="match status" value="1"/>
</dbReference>
<accession>A0ABM5Y6K7</accession>
<evidence type="ECO:0000313" key="3">
    <source>
        <dbReference type="Proteomes" id="UP000067422"/>
    </source>
</evidence>
<dbReference type="Proteomes" id="UP000067422">
    <property type="component" value="Chromosome 2"/>
</dbReference>
<keyword evidence="1" id="KW-0812">Transmembrane</keyword>
<sequence>MEWLKEYWAPIWAVVLTLTQIANIMLTKTFARKEVVEEVRRDMDELKAKIEHLPTDEEWQRLMLEMSEMRGDLKATTEALKPINHLSNLLLQHLLNEKK</sequence>
<reference evidence="2" key="1">
    <citation type="submission" date="2018-01" db="EMBL/GenBank/DDBJ databases">
        <title>FDA dAtabase for Regulatory Grade micrObial Sequences (FDA-ARGOS): Supporting development and validation of Infectious Disease Dx tests.</title>
        <authorList>
            <person name="Hoffmann M."/>
            <person name="Allard M."/>
            <person name="Evans P."/>
            <person name="Brown E."/>
            <person name="Tallon L."/>
            <person name="Sadzewicz L."/>
            <person name="Sengamalay N."/>
            <person name="Ott S."/>
            <person name="Godinez A."/>
            <person name="Nagaraj S."/>
            <person name="Vyas G."/>
            <person name="Aluvathingal J."/>
            <person name="Nadendla S."/>
            <person name="Geyer C."/>
            <person name="Sichtig H."/>
        </authorList>
    </citation>
    <scope>NUCLEOTIDE SEQUENCE</scope>
    <source>
        <strain evidence="2">FDAARGOS_107</strain>
    </source>
</reference>